<dbReference type="RefSeq" id="XP_005644549.1">
    <property type="nucleotide sequence ID" value="XM_005644492.1"/>
</dbReference>
<gene>
    <name evidence="1" type="ORF">COCSUDRAFT_58238</name>
</gene>
<keyword evidence="2" id="KW-1185">Reference proteome</keyword>
<protein>
    <submittedName>
        <fullName evidence="1">Uncharacterized protein</fullName>
    </submittedName>
</protein>
<evidence type="ECO:0000313" key="2">
    <source>
        <dbReference type="Proteomes" id="UP000007264"/>
    </source>
</evidence>
<proteinExistence type="predicted"/>
<dbReference type="GeneID" id="17037979"/>
<sequence length="88" mass="9754">MLPPEVWRLIAGHRAMQARTLDVGVLTEAQEIDIGTALLRADSNWERLKTLSIIQLQSVMLKNLVPGSLTLPQSAALHPSLLWEPADF</sequence>
<reference evidence="1 2" key="1">
    <citation type="journal article" date="2012" name="Genome Biol.">
        <title>The genome of the polar eukaryotic microalga coccomyxa subellipsoidea reveals traits of cold adaptation.</title>
        <authorList>
            <person name="Blanc G."/>
            <person name="Agarkova I."/>
            <person name="Grimwood J."/>
            <person name="Kuo A."/>
            <person name="Brueggeman A."/>
            <person name="Dunigan D."/>
            <person name="Gurnon J."/>
            <person name="Ladunga I."/>
            <person name="Lindquist E."/>
            <person name="Lucas S."/>
            <person name="Pangilinan J."/>
            <person name="Proschold T."/>
            <person name="Salamov A."/>
            <person name="Schmutz J."/>
            <person name="Weeks D."/>
            <person name="Yamada T."/>
            <person name="Claverie J.M."/>
            <person name="Grigoriev I."/>
            <person name="Van Etten J."/>
            <person name="Lomsadze A."/>
            <person name="Borodovsky M."/>
        </authorList>
    </citation>
    <scope>NUCLEOTIDE SEQUENCE [LARGE SCALE GENOMIC DNA]</scope>
    <source>
        <strain evidence="1 2">C-169</strain>
    </source>
</reference>
<accession>I0YNN6</accession>
<name>I0YNN6_COCSC</name>
<organism evidence="1 2">
    <name type="scientific">Coccomyxa subellipsoidea (strain C-169)</name>
    <name type="common">Green microalga</name>
    <dbReference type="NCBI Taxonomy" id="574566"/>
    <lineage>
        <taxon>Eukaryota</taxon>
        <taxon>Viridiplantae</taxon>
        <taxon>Chlorophyta</taxon>
        <taxon>core chlorophytes</taxon>
        <taxon>Trebouxiophyceae</taxon>
        <taxon>Trebouxiophyceae incertae sedis</taxon>
        <taxon>Coccomyxaceae</taxon>
        <taxon>Coccomyxa</taxon>
        <taxon>Coccomyxa subellipsoidea</taxon>
    </lineage>
</organism>
<evidence type="ECO:0000313" key="1">
    <source>
        <dbReference type="EMBL" id="EIE20005.1"/>
    </source>
</evidence>
<dbReference type="KEGG" id="csl:COCSUDRAFT_58238"/>
<comment type="caution">
    <text evidence="1">The sequence shown here is derived from an EMBL/GenBank/DDBJ whole genome shotgun (WGS) entry which is preliminary data.</text>
</comment>
<dbReference type="AlphaFoldDB" id="I0YNN6"/>
<dbReference type="Proteomes" id="UP000007264">
    <property type="component" value="Unassembled WGS sequence"/>
</dbReference>
<dbReference type="EMBL" id="AGSI01000017">
    <property type="protein sequence ID" value="EIE20005.1"/>
    <property type="molecule type" value="Genomic_DNA"/>
</dbReference>